<dbReference type="OrthoDB" id="1752324at2759"/>
<reference evidence="2" key="1">
    <citation type="submission" date="2019-11" db="EMBL/GenBank/DDBJ databases">
        <authorList>
            <person name="Liu Y."/>
            <person name="Hou J."/>
            <person name="Li T.-Q."/>
            <person name="Guan C.-H."/>
            <person name="Wu X."/>
            <person name="Wu H.-Z."/>
            <person name="Ling F."/>
            <person name="Zhang R."/>
            <person name="Shi X.-G."/>
            <person name="Ren J.-P."/>
            <person name="Chen E.-F."/>
            <person name="Sun J.-M."/>
        </authorList>
    </citation>
    <scope>NUCLEOTIDE SEQUENCE</scope>
    <source>
        <strain evidence="2">Adult_tree_wgs_1</strain>
        <tissue evidence="2">Leaves</tissue>
    </source>
</reference>
<gene>
    <name evidence="2" type="ORF">RHSIM_RhsimUnG0093700</name>
</gene>
<comment type="caution">
    <text evidence="2">The sequence shown here is derived from an EMBL/GenBank/DDBJ whole genome shotgun (WGS) entry which is preliminary data.</text>
</comment>
<keyword evidence="1" id="KW-1133">Transmembrane helix</keyword>
<proteinExistence type="predicted"/>
<evidence type="ECO:0000313" key="3">
    <source>
        <dbReference type="Proteomes" id="UP000626092"/>
    </source>
</evidence>
<keyword evidence="1" id="KW-0472">Membrane</keyword>
<dbReference type="AlphaFoldDB" id="A0A834FWL5"/>
<organism evidence="2 3">
    <name type="scientific">Rhododendron simsii</name>
    <name type="common">Sims's rhododendron</name>
    <dbReference type="NCBI Taxonomy" id="118357"/>
    <lineage>
        <taxon>Eukaryota</taxon>
        <taxon>Viridiplantae</taxon>
        <taxon>Streptophyta</taxon>
        <taxon>Embryophyta</taxon>
        <taxon>Tracheophyta</taxon>
        <taxon>Spermatophyta</taxon>
        <taxon>Magnoliopsida</taxon>
        <taxon>eudicotyledons</taxon>
        <taxon>Gunneridae</taxon>
        <taxon>Pentapetalae</taxon>
        <taxon>asterids</taxon>
        <taxon>Ericales</taxon>
        <taxon>Ericaceae</taxon>
        <taxon>Ericoideae</taxon>
        <taxon>Rhodoreae</taxon>
        <taxon>Rhododendron</taxon>
    </lineage>
</organism>
<feature type="transmembrane region" description="Helical" evidence="1">
    <location>
        <begin position="97"/>
        <end position="119"/>
    </location>
</feature>
<evidence type="ECO:0000313" key="2">
    <source>
        <dbReference type="EMBL" id="KAF7114281.1"/>
    </source>
</evidence>
<feature type="transmembrane region" description="Helical" evidence="1">
    <location>
        <begin position="6"/>
        <end position="29"/>
    </location>
</feature>
<evidence type="ECO:0000256" key="1">
    <source>
        <dbReference type="SAM" id="Phobius"/>
    </source>
</evidence>
<evidence type="ECO:0008006" key="4">
    <source>
        <dbReference type="Google" id="ProtNLM"/>
    </source>
</evidence>
<sequence length="246" mass="27872">MNVTRSTILFVAWTYGEGAMVDLVVVVTVKQWGSKQKSEGGDAMGWSMAPSQSFGYRTGNDMVRKMEPRSSTTTMKEKIKELKTSNKQHDIDDVARLLCLFLCATLLFSTTGTTVNWFYVHYMEDLEKVKEYDWASAIANYLLKSIHKNHKELRELKGCSMLLPISPITSNSGLVNQDLVYQSLDMTQPVLCAISRFQAKLGTLLFDSSYNINEAEKPVSFDFEDTMKDLLPEAPTRKADLLRHMN</sequence>
<dbReference type="PANTHER" id="PTHR34835">
    <property type="entry name" value="OS07G0283600 PROTEIN-RELATED"/>
    <property type="match status" value="1"/>
</dbReference>
<name>A0A834FWL5_RHOSS</name>
<keyword evidence="1" id="KW-0812">Transmembrane</keyword>
<keyword evidence="3" id="KW-1185">Reference proteome</keyword>
<dbReference type="PANTHER" id="PTHR34835:SF81">
    <property type="entry name" value="OS06G0475900 PROTEIN"/>
    <property type="match status" value="1"/>
</dbReference>
<accession>A0A834FWL5</accession>
<dbReference type="Proteomes" id="UP000626092">
    <property type="component" value="Unassembled WGS sequence"/>
</dbReference>
<dbReference type="EMBL" id="WJXA01000229">
    <property type="protein sequence ID" value="KAF7114281.1"/>
    <property type="molecule type" value="Genomic_DNA"/>
</dbReference>
<protein>
    <recommendedName>
        <fullName evidence="4">Aminotransferase-like plant mobile domain-containing protein</fullName>
    </recommendedName>
</protein>